<proteinExistence type="predicted"/>
<dbReference type="Proteomes" id="UP000814033">
    <property type="component" value="Unassembled WGS sequence"/>
</dbReference>
<gene>
    <name evidence="1" type="ORF">FA95DRAFT_1678073</name>
</gene>
<keyword evidence="2" id="KW-1185">Reference proteome</keyword>
<dbReference type="EMBL" id="MU275882">
    <property type="protein sequence ID" value="KAI0048725.1"/>
    <property type="molecule type" value="Genomic_DNA"/>
</dbReference>
<evidence type="ECO:0000313" key="1">
    <source>
        <dbReference type="EMBL" id="KAI0048725.1"/>
    </source>
</evidence>
<reference evidence="1" key="2">
    <citation type="journal article" date="2022" name="New Phytol.">
        <title>Evolutionary transition to the ectomycorrhizal habit in the genomes of a hyperdiverse lineage of mushroom-forming fungi.</title>
        <authorList>
            <person name="Looney B."/>
            <person name="Miyauchi S."/>
            <person name="Morin E."/>
            <person name="Drula E."/>
            <person name="Courty P.E."/>
            <person name="Kohler A."/>
            <person name="Kuo A."/>
            <person name="LaButti K."/>
            <person name="Pangilinan J."/>
            <person name="Lipzen A."/>
            <person name="Riley R."/>
            <person name="Andreopoulos W."/>
            <person name="He G."/>
            <person name="Johnson J."/>
            <person name="Nolan M."/>
            <person name="Tritt A."/>
            <person name="Barry K.W."/>
            <person name="Grigoriev I.V."/>
            <person name="Nagy L.G."/>
            <person name="Hibbett D."/>
            <person name="Henrissat B."/>
            <person name="Matheny P.B."/>
            <person name="Labbe J."/>
            <person name="Martin F.M."/>
        </authorList>
    </citation>
    <scope>NUCLEOTIDE SEQUENCE</scope>
    <source>
        <strain evidence="1">FP105234-sp</strain>
    </source>
</reference>
<name>A0ACB8RXD5_9AGAM</name>
<organism evidence="1 2">
    <name type="scientific">Auriscalpium vulgare</name>
    <dbReference type="NCBI Taxonomy" id="40419"/>
    <lineage>
        <taxon>Eukaryota</taxon>
        <taxon>Fungi</taxon>
        <taxon>Dikarya</taxon>
        <taxon>Basidiomycota</taxon>
        <taxon>Agaricomycotina</taxon>
        <taxon>Agaricomycetes</taxon>
        <taxon>Russulales</taxon>
        <taxon>Auriscalpiaceae</taxon>
        <taxon>Auriscalpium</taxon>
    </lineage>
</organism>
<accession>A0ACB8RXD5</accession>
<evidence type="ECO:0000313" key="2">
    <source>
        <dbReference type="Proteomes" id="UP000814033"/>
    </source>
</evidence>
<reference evidence="1" key="1">
    <citation type="submission" date="2021-02" db="EMBL/GenBank/DDBJ databases">
        <authorList>
            <consortium name="DOE Joint Genome Institute"/>
            <person name="Ahrendt S."/>
            <person name="Looney B.P."/>
            <person name="Miyauchi S."/>
            <person name="Morin E."/>
            <person name="Drula E."/>
            <person name="Courty P.E."/>
            <person name="Chicoki N."/>
            <person name="Fauchery L."/>
            <person name="Kohler A."/>
            <person name="Kuo A."/>
            <person name="Labutti K."/>
            <person name="Pangilinan J."/>
            <person name="Lipzen A."/>
            <person name="Riley R."/>
            <person name="Andreopoulos W."/>
            <person name="He G."/>
            <person name="Johnson J."/>
            <person name="Barry K.W."/>
            <person name="Grigoriev I.V."/>
            <person name="Nagy L."/>
            <person name="Hibbett D."/>
            <person name="Henrissat B."/>
            <person name="Matheny P.B."/>
            <person name="Labbe J."/>
            <person name="Martin F."/>
        </authorList>
    </citation>
    <scope>NUCLEOTIDE SEQUENCE</scope>
    <source>
        <strain evidence="1">FP105234-sp</strain>
    </source>
</reference>
<protein>
    <submittedName>
        <fullName evidence="1">Uncharacterized protein</fullName>
    </submittedName>
</protein>
<sequence length="307" mass="33213">MSTMPTPPTTPTAGTPQASGPDAPSIQSPGQTKGSGDVESPDLCFQDASIVIRTLPRDTPPRRTLYKVHKHILALHCSAFESMFSGPQAAFDAGSEFIDGLPVMDLPDDPDDVVLFLKALYFPKETHHVPVARIPGETSPVHFPPSYHGILRLATKYGAEDIRDIVVRALKTQWPSTLGGFDTLLSDIKVKYNLPTDPGEAIPSLFSVRRLFSCARHIGQIISLARLCSIPDVLPLAFHLLSIRVRLISPAQDPHISGLNSEDLCRLISGQNKSSKMMKAGIKSFVLPTCQQASPCQVICVADLSAS</sequence>
<comment type="caution">
    <text evidence="1">The sequence shown here is derived from an EMBL/GenBank/DDBJ whole genome shotgun (WGS) entry which is preliminary data.</text>
</comment>